<dbReference type="InterPro" id="IPR050546">
    <property type="entry name" value="Glycosyl_Hydrlase_16"/>
</dbReference>
<evidence type="ECO:0000313" key="8">
    <source>
        <dbReference type="Proteomes" id="UP000030185"/>
    </source>
</evidence>
<dbReference type="PRINTS" id="PR00737">
    <property type="entry name" value="GLHYDRLASE16"/>
</dbReference>
<dbReference type="AlphaFoldDB" id="A0A098LFI4"/>
<dbReference type="EMBL" id="BBLT01000003">
    <property type="protein sequence ID" value="GAL84848.1"/>
    <property type="molecule type" value="Genomic_DNA"/>
</dbReference>
<dbReference type="Pfam" id="PF00722">
    <property type="entry name" value="Glyco_hydro_16"/>
    <property type="match status" value="1"/>
</dbReference>
<dbReference type="InterPro" id="IPR008264">
    <property type="entry name" value="Beta_glucanase"/>
</dbReference>
<evidence type="ECO:0000256" key="3">
    <source>
        <dbReference type="ARBA" id="ARBA00022801"/>
    </source>
</evidence>
<name>A0A098LFI4_9BACT</name>
<keyword evidence="3" id="KW-0378">Hydrolase</keyword>
<dbReference type="InterPro" id="IPR000757">
    <property type="entry name" value="Beta-glucanase-like"/>
</dbReference>
<evidence type="ECO:0000259" key="6">
    <source>
        <dbReference type="PROSITE" id="PS51762"/>
    </source>
</evidence>
<dbReference type="Proteomes" id="UP000030185">
    <property type="component" value="Unassembled WGS sequence"/>
</dbReference>
<protein>
    <recommendedName>
        <fullName evidence="6">GH16 domain-containing protein</fullName>
    </recommendedName>
</protein>
<comment type="similarity">
    <text evidence="1">Belongs to the glycosyl hydrolase 16 family.</text>
</comment>
<feature type="domain" description="GH16" evidence="6">
    <location>
        <begin position="1"/>
        <end position="186"/>
    </location>
</feature>
<sequence length="339" mass="39947">MKKYILTSFVLLLCIPFITKAKEYKGAELRTNETFLYGRFEVSMKSAAGSGIVSSLFTFYDNPDFTTNWNEIDLEILGRYNNEAQFNVIEGRHKMHEHRQVLAFNPHEEFHTYAFDWTPEYIAWSVDGQEVYRQDGEHIARMNKPQKIMMNIWISEFYDWTGPWNDSILPRSAQYDYVKYYEYKKDKTFNLKWTDDFNSWNMERWSAASHTFDGNKVDFTSDNIKFKNGKLILILSKEAMPVRETETEEKSSEGKGQIQEVKMVDEKQLRVTFQGDTYAPYANKKYFKVDGKGAIKTKLHRDLRTLDVYLQEPLSEQTTNKLEYTGPGLKLQEVEIEKK</sequence>
<evidence type="ECO:0000313" key="7">
    <source>
        <dbReference type="EMBL" id="GAL84848.1"/>
    </source>
</evidence>
<dbReference type="PANTHER" id="PTHR10963">
    <property type="entry name" value="GLYCOSYL HYDROLASE-RELATED"/>
    <property type="match status" value="1"/>
</dbReference>
<keyword evidence="4" id="KW-0326">Glycosidase</keyword>
<dbReference type="GO" id="GO:0005975">
    <property type="term" value="P:carbohydrate metabolic process"/>
    <property type="evidence" value="ECO:0007669"/>
    <property type="project" value="InterPro"/>
</dbReference>
<reference evidence="7 8" key="1">
    <citation type="submission" date="2014-09" db="EMBL/GenBank/DDBJ databases">
        <title>Sporocytophaga myxococcoides PG-01 genome sequencing.</title>
        <authorList>
            <person name="Liu L."/>
            <person name="Gao P.J."/>
            <person name="Chen G.J."/>
            <person name="Wang L.S."/>
        </authorList>
    </citation>
    <scope>NUCLEOTIDE SEQUENCE [LARGE SCALE GENOMIC DNA]</scope>
    <source>
        <strain evidence="7 8">PG-01</strain>
    </source>
</reference>
<dbReference type="RefSeq" id="WP_052430071.1">
    <property type="nucleotide sequence ID" value="NZ_BBLT01000003.1"/>
</dbReference>
<dbReference type="STRING" id="153721.MYP_2076"/>
<comment type="caution">
    <text evidence="7">The sequence shown here is derived from an EMBL/GenBank/DDBJ whole genome shotgun (WGS) entry which is preliminary data.</text>
</comment>
<evidence type="ECO:0000256" key="2">
    <source>
        <dbReference type="ARBA" id="ARBA00022729"/>
    </source>
</evidence>
<dbReference type="GO" id="GO:0004553">
    <property type="term" value="F:hydrolase activity, hydrolyzing O-glycosyl compounds"/>
    <property type="evidence" value="ECO:0007669"/>
    <property type="project" value="InterPro"/>
</dbReference>
<dbReference type="PROSITE" id="PS51762">
    <property type="entry name" value="GH16_2"/>
    <property type="match status" value="1"/>
</dbReference>
<dbReference type="PANTHER" id="PTHR10963:SF22">
    <property type="entry name" value="GLYCOSIDASE CRH2-RELATED"/>
    <property type="match status" value="1"/>
</dbReference>
<evidence type="ECO:0000256" key="5">
    <source>
        <dbReference type="PIRSR" id="PIRSR608264-1"/>
    </source>
</evidence>
<keyword evidence="2" id="KW-0732">Signal</keyword>
<dbReference type="OrthoDB" id="9776255at2"/>
<accession>A0A098LFI4</accession>
<gene>
    <name evidence="7" type="ORF">MYP_2076</name>
</gene>
<dbReference type="eggNOG" id="COG2273">
    <property type="taxonomic scope" value="Bacteria"/>
</dbReference>
<evidence type="ECO:0000256" key="4">
    <source>
        <dbReference type="ARBA" id="ARBA00023295"/>
    </source>
</evidence>
<feature type="active site" description="Nucleophile" evidence="5">
    <location>
        <position position="71"/>
    </location>
</feature>
<dbReference type="SUPFAM" id="SSF49899">
    <property type="entry name" value="Concanavalin A-like lectins/glucanases"/>
    <property type="match status" value="1"/>
</dbReference>
<dbReference type="InterPro" id="IPR013320">
    <property type="entry name" value="ConA-like_dom_sf"/>
</dbReference>
<proteinExistence type="inferred from homology"/>
<dbReference type="Gene3D" id="2.60.120.200">
    <property type="match status" value="1"/>
</dbReference>
<feature type="active site" description="Proton donor" evidence="5">
    <location>
        <position position="75"/>
    </location>
</feature>
<evidence type="ECO:0000256" key="1">
    <source>
        <dbReference type="ARBA" id="ARBA00006865"/>
    </source>
</evidence>
<organism evidence="7 8">
    <name type="scientific">Sporocytophaga myxococcoides</name>
    <dbReference type="NCBI Taxonomy" id="153721"/>
    <lineage>
        <taxon>Bacteria</taxon>
        <taxon>Pseudomonadati</taxon>
        <taxon>Bacteroidota</taxon>
        <taxon>Cytophagia</taxon>
        <taxon>Cytophagales</taxon>
        <taxon>Cytophagaceae</taxon>
        <taxon>Sporocytophaga</taxon>
    </lineage>
</organism>
<keyword evidence="8" id="KW-1185">Reference proteome</keyword>